<accession>A0AAW2K2L6</accession>
<evidence type="ECO:0000256" key="4">
    <source>
        <dbReference type="ARBA" id="ARBA00022840"/>
    </source>
</evidence>
<comment type="caution">
    <text evidence="6">The sequence shown here is derived from an EMBL/GenBank/DDBJ whole genome shotgun (WGS) entry which is preliminary data.</text>
</comment>
<feature type="domain" description="Helicase C-terminal" evidence="5">
    <location>
        <begin position="28"/>
        <end position="151"/>
    </location>
</feature>
<reference evidence="6" key="1">
    <citation type="submission" date="2020-06" db="EMBL/GenBank/DDBJ databases">
        <authorList>
            <person name="Li T."/>
            <person name="Hu X."/>
            <person name="Zhang T."/>
            <person name="Song X."/>
            <person name="Zhang H."/>
            <person name="Dai N."/>
            <person name="Sheng W."/>
            <person name="Hou X."/>
            <person name="Wei L."/>
        </authorList>
    </citation>
    <scope>NUCLEOTIDE SEQUENCE</scope>
    <source>
        <strain evidence="6">G01</strain>
        <tissue evidence="6">Leaf</tissue>
    </source>
</reference>
<dbReference type="Gene3D" id="3.40.50.300">
    <property type="entry name" value="P-loop containing nucleotide triphosphate hydrolases"/>
    <property type="match status" value="1"/>
</dbReference>
<sequence>MIGAEEEKLAEGIKLYAIPPTATSKWTILCDLVTVYAKGGKYIVFTQTKWKADEVWLAMSNSFVSEALHGDISQHQRVLTLNCFRQGKFRVLVDTDVAARGLDIPNADLVVHYERTNDPESSVHRSGRTGRAGKDGTAVLIFTSSQRRTIK</sequence>
<organism evidence="6">
    <name type="scientific">Sesamum angustifolium</name>
    <dbReference type="NCBI Taxonomy" id="2727405"/>
    <lineage>
        <taxon>Eukaryota</taxon>
        <taxon>Viridiplantae</taxon>
        <taxon>Streptophyta</taxon>
        <taxon>Embryophyta</taxon>
        <taxon>Tracheophyta</taxon>
        <taxon>Spermatophyta</taxon>
        <taxon>Magnoliopsida</taxon>
        <taxon>eudicotyledons</taxon>
        <taxon>Gunneridae</taxon>
        <taxon>Pentapetalae</taxon>
        <taxon>asterids</taxon>
        <taxon>lamiids</taxon>
        <taxon>Lamiales</taxon>
        <taxon>Pedaliaceae</taxon>
        <taxon>Sesamum</taxon>
    </lineage>
</organism>
<dbReference type="EMBL" id="JACGWK010000385">
    <property type="protein sequence ID" value="KAL0300160.1"/>
    <property type="molecule type" value="Genomic_DNA"/>
</dbReference>
<evidence type="ECO:0000256" key="3">
    <source>
        <dbReference type="ARBA" id="ARBA00022806"/>
    </source>
</evidence>
<dbReference type="GO" id="GO:0003724">
    <property type="term" value="F:RNA helicase activity"/>
    <property type="evidence" value="ECO:0007669"/>
    <property type="project" value="TreeGrafter"/>
</dbReference>
<protein>
    <submittedName>
        <fullName evidence="6">DEAD-box ATP-dependent RNA helicase 3, chloroplastic</fullName>
    </submittedName>
</protein>
<dbReference type="InterPro" id="IPR050079">
    <property type="entry name" value="DEAD_box_RNA_helicase"/>
</dbReference>
<reference evidence="6" key="2">
    <citation type="journal article" date="2024" name="Plant">
        <title>Genomic evolution and insights into agronomic trait innovations of Sesamum species.</title>
        <authorList>
            <person name="Miao H."/>
            <person name="Wang L."/>
            <person name="Qu L."/>
            <person name="Liu H."/>
            <person name="Sun Y."/>
            <person name="Le M."/>
            <person name="Wang Q."/>
            <person name="Wei S."/>
            <person name="Zheng Y."/>
            <person name="Lin W."/>
            <person name="Duan Y."/>
            <person name="Cao H."/>
            <person name="Xiong S."/>
            <person name="Wang X."/>
            <person name="Wei L."/>
            <person name="Li C."/>
            <person name="Ma Q."/>
            <person name="Ju M."/>
            <person name="Zhao R."/>
            <person name="Li G."/>
            <person name="Mu C."/>
            <person name="Tian Q."/>
            <person name="Mei H."/>
            <person name="Zhang T."/>
            <person name="Gao T."/>
            <person name="Zhang H."/>
        </authorList>
    </citation>
    <scope>NUCLEOTIDE SEQUENCE</scope>
    <source>
        <strain evidence="6">G01</strain>
    </source>
</reference>
<dbReference type="InterPro" id="IPR001650">
    <property type="entry name" value="Helicase_C-like"/>
</dbReference>
<keyword evidence="4" id="KW-0067">ATP-binding</keyword>
<proteinExistence type="predicted"/>
<dbReference type="PROSITE" id="PS51194">
    <property type="entry name" value="HELICASE_CTER"/>
    <property type="match status" value="1"/>
</dbReference>
<evidence type="ECO:0000256" key="2">
    <source>
        <dbReference type="ARBA" id="ARBA00022801"/>
    </source>
</evidence>
<dbReference type="InterPro" id="IPR027417">
    <property type="entry name" value="P-loop_NTPase"/>
</dbReference>
<keyword evidence="1" id="KW-0547">Nucleotide-binding</keyword>
<evidence type="ECO:0000313" key="6">
    <source>
        <dbReference type="EMBL" id="KAL0300160.1"/>
    </source>
</evidence>
<evidence type="ECO:0000259" key="5">
    <source>
        <dbReference type="PROSITE" id="PS51194"/>
    </source>
</evidence>
<dbReference type="AlphaFoldDB" id="A0AAW2K2L6"/>
<dbReference type="PANTHER" id="PTHR47959:SF1">
    <property type="entry name" value="ATP-DEPENDENT RNA HELICASE DBPA"/>
    <property type="match status" value="1"/>
</dbReference>
<keyword evidence="2" id="KW-0378">Hydrolase</keyword>
<evidence type="ECO:0000256" key="1">
    <source>
        <dbReference type="ARBA" id="ARBA00022741"/>
    </source>
</evidence>
<dbReference type="SUPFAM" id="SSF52540">
    <property type="entry name" value="P-loop containing nucleoside triphosphate hydrolases"/>
    <property type="match status" value="1"/>
</dbReference>
<dbReference type="GO" id="GO:0005829">
    <property type="term" value="C:cytosol"/>
    <property type="evidence" value="ECO:0007669"/>
    <property type="project" value="TreeGrafter"/>
</dbReference>
<name>A0AAW2K2L6_9LAMI</name>
<dbReference type="Pfam" id="PF00271">
    <property type="entry name" value="Helicase_C"/>
    <property type="match status" value="1"/>
</dbReference>
<dbReference type="CDD" id="cd18787">
    <property type="entry name" value="SF2_C_DEAD"/>
    <property type="match status" value="1"/>
</dbReference>
<keyword evidence="3 6" id="KW-0347">Helicase</keyword>
<dbReference type="PANTHER" id="PTHR47959">
    <property type="entry name" value="ATP-DEPENDENT RNA HELICASE RHLE-RELATED"/>
    <property type="match status" value="1"/>
</dbReference>
<gene>
    <name evidence="6" type="ORF">Sangu_3136000</name>
</gene>
<dbReference type="GO" id="GO:0005524">
    <property type="term" value="F:ATP binding"/>
    <property type="evidence" value="ECO:0007669"/>
    <property type="project" value="UniProtKB-KW"/>
</dbReference>
<dbReference type="GO" id="GO:0016787">
    <property type="term" value="F:hydrolase activity"/>
    <property type="evidence" value="ECO:0007669"/>
    <property type="project" value="UniProtKB-KW"/>
</dbReference>
<dbReference type="SMART" id="SM00490">
    <property type="entry name" value="HELICc"/>
    <property type="match status" value="1"/>
</dbReference>